<keyword evidence="2" id="KW-1185">Reference proteome</keyword>
<evidence type="ECO:0000313" key="1">
    <source>
        <dbReference type="EMBL" id="BBE16985.1"/>
    </source>
</evidence>
<sequence>MSGINPKLKMVLAGGDWPWPVSRKTSEGGIKKSFLFEPSGEFKRF</sequence>
<protein>
    <submittedName>
        <fullName evidence="1">Uncharacterized protein</fullName>
    </submittedName>
</protein>
<dbReference type="KEGG" id="anf:AQPE_1133"/>
<evidence type="ECO:0000313" key="2">
    <source>
        <dbReference type="Proteomes" id="UP001193389"/>
    </source>
</evidence>
<gene>
    <name evidence="1" type="ORF">AQPE_1133</name>
</gene>
<accession>A0A5K7S670</accession>
<dbReference type="Proteomes" id="UP001193389">
    <property type="component" value="Chromosome"/>
</dbReference>
<dbReference type="EMBL" id="AP018694">
    <property type="protein sequence ID" value="BBE16985.1"/>
    <property type="molecule type" value="Genomic_DNA"/>
</dbReference>
<proteinExistence type="predicted"/>
<reference evidence="1" key="1">
    <citation type="journal article" date="2020" name="Int. J. Syst. Evol. Microbiol.">
        <title>Aquipluma nitroreducens gen. nov. sp. nov., a novel facultatively anaerobic bacterium isolated from a freshwater lake.</title>
        <authorList>
            <person name="Watanabe M."/>
            <person name="Kojima H."/>
            <person name="Fukui M."/>
        </authorList>
    </citation>
    <scope>NUCLEOTIDE SEQUENCE</scope>
    <source>
        <strain evidence="1">MeG22</strain>
    </source>
</reference>
<dbReference type="AlphaFoldDB" id="A0A5K7S670"/>
<name>A0A5K7S670_9BACT</name>
<organism evidence="1 2">
    <name type="scientific">Aquipluma nitroreducens</name>
    <dbReference type="NCBI Taxonomy" id="2010828"/>
    <lineage>
        <taxon>Bacteria</taxon>
        <taxon>Pseudomonadati</taxon>
        <taxon>Bacteroidota</taxon>
        <taxon>Bacteroidia</taxon>
        <taxon>Marinilabiliales</taxon>
        <taxon>Prolixibacteraceae</taxon>
        <taxon>Aquipluma</taxon>
    </lineage>
</organism>